<dbReference type="PROSITE" id="PS51257">
    <property type="entry name" value="PROKAR_LIPOPROTEIN"/>
    <property type="match status" value="1"/>
</dbReference>
<evidence type="ECO:0000256" key="1">
    <source>
        <dbReference type="SAM" id="SignalP"/>
    </source>
</evidence>
<protein>
    <recommendedName>
        <fullName evidence="2">Copper-binding protein MbnP-like domain-containing protein</fullName>
    </recommendedName>
</protein>
<organism evidence="3 4">
    <name type="scientific">Siphonobacter curvatus</name>
    <dbReference type="NCBI Taxonomy" id="2094562"/>
    <lineage>
        <taxon>Bacteria</taxon>
        <taxon>Pseudomonadati</taxon>
        <taxon>Bacteroidota</taxon>
        <taxon>Cytophagia</taxon>
        <taxon>Cytophagales</taxon>
        <taxon>Cytophagaceae</taxon>
        <taxon>Siphonobacter</taxon>
    </lineage>
</organism>
<dbReference type="Proteomes" id="UP000239590">
    <property type="component" value="Unassembled WGS sequence"/>
</dbReference>
<comment type="caution">
    <text evidence="3">The sequence shown here is derived from an EMBL/GenBank/DDBJ whole genome shotgun (WGS) entry which is preliminary data.</text>
</comment>
<dbReference type="AlphaFoldDB" id="A0A2S7IK34"/>
<dbReference type="InterPro" id="IPR046863">
    <property type="entry name" value="MbnP-like_dom"/>
</dbReference>
<dbReference type="OrthoDB" id="1422031at2"/>
<proteinExistence type="predicted"/>
<dbReference type="RefSeq" id="WP_104709377.1">
    <property type="nucleotide sequence ID" value="NZ_PTRA01000001.1"/>
</dbReference>
<evidence type="ECO:0000313" key="4">
    <source>
        <dbReference type="Proteomes" id="UP000239590"/>
    </source>
</evidence>
<evidence type="ECO:0000313" key="3">
    <source>
        <dbReference type="EMBL" id="PQA58121.1"/>
    </source>
</evidence>
<name>A0A2S7IK34_9BACT</name>
<keyword evidence="1" id="KW-0732">Signal</keyword>
<sequence>MKINPLFLLLFAFCTTVFTACKNEEPEPDGPSLTLEFDNRVGAQKLVLGTTPYKNDFGEEFSVTTLNYFISNVSLKKTDGTVIKFPDQYFLIRQADSETWEPKLKNVPEGDYSEVSFMVGVDSLKSASPIAGRTGVLDTYAYGEDNMWWGWNSGYIFFKFEGTSPVVPANGAGLRPFQYHVGGYGGYTNQAPNNIRTVTLPLNGTATVRKSISPTIHFVVNLHKFFNSTTALKLQETKSVHDPSVAAPLANNYVNMFTVDHIHND</sequence>
<feature type="chain" id="PRO_5015441294" description="Copper-binding protein MbnP-like domain-containing protein" evidence="1">
    <location>
        <begin position="20"/>
        <end position="265"/>
    </location>
</feature>
<reference evidence="4" key="1">
    <citation type="submission" date="2018-02" db="EMBL/GenBank/DDBJ databases">
        <title>Genome sequencing of Solimonas sp. HR-BB.</title>
        <authorList>
            <person name="Lee Y."/>
            <person name="Jeon C.O."/>
        </authorList>
    </citation>
    <scope>NUCLEOTIDE SEQUENCE [LARGE SCALE GENOMIC DNA]</scope>
    <source>
        <strain evidence="4">HR-U</strain>
    </source>
</reference>
<evidence type="ECO:0000259" key="2">
    <source>
        <dbReference type="Pfam" id="PF20243"/>
    </source>
</evidence>
<dbReference type="EMBL" id="PTRA01000001">
    <property type="protein sequence ID" value="PQA58121.1"/>
    <property type="molecule type" value="Genomic_DNA"/>
</dbReference>
<accession>A0A2S7IK34</accession>
<dbReference type="Pfam" id="PF20243">
    <property type="entry name" value="MbnP"/>
    <property type="match status" value="1"/>
</dbReference>
<feature type="domain" description="Copper-binding protein MbnP-like" evidence="2">
    <location>
        <begin position="32"/>
        <end position="238"/>
    </location>
</feature>
<gene>
    <name evidence="3" type="ORF">C5O19_00060</name>
</gene>
<keyword evidence="4" id="KW-1185">Reference proteome</keyword>
<feature type="signal peptide" evidence="1">
    <location>
        <begin position="1"/>
        <end position="19"/>
    </location>
</feature>